<dbReference type="EMBL" id="JAUUTY010000004">
    <property type="protein sequence ID" value="KAK1642253.1"/>
    <property type="molecule type" value="Genomic_DNA"/>
</dbReference>
<evidence type="ECO:0000256" key="2">
    <source>
        <dbReference type="ARBA" id="ARBA00022946"/>
    </source>
</evidence>
<dbReference type="GO" id="GO:0016556">
    <property type="term" value="P:mRNA modification"/>
    <property type="evidence" value="ECO:0007669"/>
    <property type="project" value="UniProtKB-ARBA"/>
</dbReference>
<dbReference type="AlphaFoldDB" id="A0AAD8RZR1"/>
<dbReference type="PANTHER" id="PTHR47926:SF387">
    <property type="entry name" value="PENTATRICOPEPTIDE REPEAT-CONTAINING PROTEIN"/>
    <property type="match status" value="1"/>
</dbReference>
<dbReference type="Gene3D" id="1.25.40.10">
    <property type="entry name" value="Tetratricopeptide repeat domain"/>
    <property type="match status" value="3"/>
</dbReference>
<dbReference type="GO" id="GO:0005737">
    <property type="term" value="C:cytoplasm"/>
    <property type="evidence" value="ECO:0007669"/>
    <property type="project" value="UniProtKB-ARBA"/>
</dbReference>
<dbReference type="InterPro" id="IPR046848">
    <property type="entry name" value="E_motif"/>
</dbReference>
<feature type="repeat" description="PPR" evidence="3">
    <location>
        <begin position="348"/>
        <end position="382"/>
    </location>
</feature>
<evidence type="ECO:0000313" key="5">
    <source>
        <dbReference type="EMBL" id="KAK1642253.1"/>
    </source>
</evidence>
<dbReference type="Pfam" id="PF13041">
    <property type="entry name" value="PPR_2"/>
    <property type="match status" value="1"/>
</dbReference>
<dbReference type="Proteomes" id="UP001231189">
    <property type="component" value="Unassembled WGS sequence"/>
</dbReference>
<dbReference type="InterPro" id="IPR002885">
    <property type="entry name" value="PPR_rpt"/>
</dbReference>
<feature type="repeat" description="PPR" evidence="3">
    <location>
        <begin position="419"/>
        <end position="453"/>
    </location>
</feature>
<dbReference type="SUPFAM" id="SSF48452">
    <property type="entry name" value="TPR-like"/>
    <property type="match status" value="1"/>
</dbReference>
<organism evidence="5 6">
    <name type="scientific">Lolium multiflorum</name>
    <name type="common">Italian ryegrass</name>
    <name type="synonym">Lolium perenne subsp. multiflorum</name>
    <dbReference type="NCBI Taxonomy" id="4521"/>
    <lineage>
        <taxon>Eukaryota</taxon>
        <taxon>Viridiplantae</taxon>
        <taxon>Streptophyta</taxon>
        <taxon>Embryophyta</taxon>
        <taxon>Tracheophyta</taxon>
        <taxon>Spermatophyta</taxon>
        <taxon>Magnoliopsida</taxon>
        <taxon>Liliopsida</taxon>
        <taxon>Poales</taxon>
        <taxon>Poaceae</taxon>
        <taxon>BOP clade</taxon>
        <taxon>Pooideae</taxon>
        <taxon>Poodae</taxon>
        <taxon>Poeae</taxon>
        <taxon>Poeae Chloroplast Group 2 (Poeae type)</taxon>
        <taxon>Loliodinae</taxon>
        <taxon>Loliinae</taxon>
        <taxon>Lolium</taxon>
    </lineage>
</organism>
<gene>
    <name evidence="5" type="ORF">QYE76_060058</name>
</gene>
<protein>
    <recommendedName>
        <fullName evidence="7">Pentatricopeptide repeat-containing protein</fullName>
    </recommendedName>
</protein>
<evidence type="ECO:0008006" key="7">
    <source>
        <dbReference type="Google" id="ProtNLM"/>
    </source>
</evidence>
<dbReference type="NCBIfam" id="TIGR00756">
    <property type="entry name" value="PPR"/>
    <property type="match status" value="5"/>
</dbReference>
<keyword evidence="2" id="KW-0809">Transit peptide</keyword>
<dbReference type="Pfam" id="PF01535">
    <property type="entry name" value="PPR"/>
    <property type="match status" value="7"/>
</dbReference>
<dbReference type="GO" id="GO:0003723">
    <property type="term" value="F:RNA binding"/>
    <property type="evidence" value="ECO:0007669"/>
    <property type="project" value="InterPro"/>
</dbReference>
<feature type="compositionally biased region" description="Pro residues" evidence="4">
    <location>
        <begin position="20"/>
        <end position="31"/>
    </location>
</feature>
<dbReference type="PANTHER" id="PTHR47926">
    <property type="entry name" value="PENTATRICOPEPTIDE REPEAT-CONTAINING PROTEIN"/>
    <property type="match status" value="1"/>
</dbReference>
<reference evidence="5" key="1">
    <citation type="submission" date="2023-07" db="EMBL/GenBank/DDBJ databases">
        <title>A chromosome-level genome assembly of Lolium multiflorum.</title>
        <authorList>
            <person name="Chen Y."/>
            <person name="Copetti D."/>
            <person name="Kolliker R."/>
            <person name="Studer B."/>
        </authorList>
    </citation>
    <scope>NUCLEOTIDE SEQUENCE</scope>
    <source>
        <strain evidence="5">02402/16</strain>
        <tissue evidence="5">Leaf</tissue>
    </source>
</reference>
<dbReference type="FunFam" id="1.25.40.10:FF:000277">
    <property type="entry name" value="Pentatricopeptide repeat-containing protein, mitochondrial"/>
    <property type="match status" value="1"/>
</dbReference>
<keyword evidence="6" id="KW-1185">Reference proteome</keyword>
<comment type="caution">
    <text evidence="5">The sequence shown here is derived from an EMBL/GenBank/DDBJ whole genome shotgun (WGS) entry which is preliminary data.</text>
</comment>
<feature type="compositionally biased region" description="Pro residues" evidence="4">
    <location>
        <begin position="1"/>
        <end position="12"/>
    </location>
</feature>
<feature type="repeat" description="PPR" evidence="3">
    <location>
        <begin position="317"/>
        <end position="347"/>
    </location>
</feature>
<dbReference type="FunFam" id="1.25.40.10:FF:000348">
    <property type="entry name" value="Pentatricopeptide repeat-containing protein chloroplastic"/>
    <property type="match status" value="1"/>
</dbReference>
<proteinExistence type="predicted"/>
<accession>A0AAD8RZR1</accession>
<dbReference type="InterPro" id="IPR046960">
    <property type="entry name" value="PPR_At4g14850-like_plant"/>
</dbReference>
<name>A0AAD8RZR1_LOLMU</name>
<dbReference type="PROSITE" id="PS51375">
    <property type="entry name" value="PPR"/>
    <property type="match status" value="4"/>
</dbReference>
<sequence length="670" mass="72890">MPFPVPGPPLPSPGAGGTRAPPPPPPPPPRPAWNTNRNLVVTHPLLSLVESCPSFPRLLQLHALLTVSGLAAHRFPASRLLAFCALSTPPRVHHAAAILARAAPGPNAYMLATMMRAFLRAHLPRRALALFRRVISHSLPADARTLVFALKAAAAAAASENGSPSAGEGVHCLALKWGFTGQSMLVGNALLHFYANRKSSLPHAHKLFDEMPERDVVSWTTLLDGYARGQLADEAWLVFCRMVAAGGLQPNEVTLVPVVSAIGQMGLLPLGRRVHQYVAEGGVRVSVKLANALIDMFGKFRCVASAREVFDSMAVKDVYSWTTMVNVYGKCGDLETAALLFEDMPKRNAVSWSCMVAAYSQANQPEEAIRLFKQMVEQGIEPINATLVSVLSACAQLGCLDLGRWIYDTYVITGKAVLTVNLGNALIDMYAKCGDLHAASKLFTEMAERNVVSWNSMVMAHAMHGQSEQVLCLFKQLKGTYIVPDEITFLGLLSACSHSGLVSEGRRYFEEMKLAYGIVPKAEHYACIIDLLGKSGLLEEAFEVAQGMPVEAGEAGWGALLHACRMHGNLEIGECAADKLVKLDPSDSGIYVLMCQIYASKNKWDQVKMLRMLMRDRGVKKNPGCSSIEVDGKFHEFLVADVSHVHSEDIYAALKNIYIHLELEGYVPLT</sequence>
<dbReference type="Pfam" id="PF20431">
    <property type="entry name" value="E_motif"/>
    <property type="match status" value="1"/>
</dbReference>
<evidence type="ECO:0000313" key="6">
    <source>
        <dbReference type="Proteomes" id="UP001231189"/>
    </source>
</evidence>
<dbReference type="InterPro" id="IPR011990">
    <property type="entry name" value="TPR-like_helical_dom_sf"/>
</dbReference>
<evidence type="ECO:0000256" key="1">
    <source>
        <dbReference type="ARBA" id="ARBA00022737"/>
    </source>
</evidence>
<feature type="repeat" description="PPR" evidence="3">
    <location>
        <begin position="215"/>
        <end position="250"/>
    </location>
</feature>
<feature type="region of interest" description="Disordered" evidence="4">
    <location>
        <begin position="1"/>
        <end position="35"/>
    </location>
</feature>
<keyword evidence="1" id="KW-0677">Repeat</keyword>
<evidence type="ECO:0000256" key="3">
    <source>
        <dbReference type="PROSITE-ProRule" id="PRU00708"/>
    </source>
</evidence>
<evidence type="ECO:0000256" key="4">
    <source>
        <dbReference type="SAM" id="MobiDB-lite"/>
    </source>
</evidence>